<reference evidence="3" key="1">
    <citation type="submission" date="2021-04" db="EMBL/GenBank/DDBJ databases">
        <authorList>
            <consortium name="Molecular Ecology Group"/>
        </authorList>
    </citation>
    <scope>NUCLEOTIDE SEQUENCE</scope>
</reference>
<keyword evidence="2" id="KW-0812">Transmembrane</keyword>
<evidence type="ECO:0000313" key="4">
    <source>
        <dbReference type="Proteomes" id="UP000678393"/>
    </source>
</evidence>
<dbReference type="PANTHER" id="PTHR35555">
    <property type="entry name" value="ENDONUCLEASE-REVERSE TRANSCRIPTASE"/>
    <property type="match status" value="1"/>
</dbReference>
<evidence type="ECO:0000256" key="2">
    <source>
        <dbReference type="SAM" id="Phobius"/>
    </source>
</evidence>
<feature type="transmembrane region" description="Helical" evidence="2">
    <location>
        <begin position="139"/>
        <end position="165"/>
    </location>
</feature>
<feature type="transmembrane region" description="Helical" evidence="2">
    <location>
        <begin position="108"/>
        <end position="127"/>
    </location>
</feature>
<dbReference type="PANTHER" id="PTHR35555:SF3">
    <property type="entry name" value="ENDONUCLEASE-REVERSE TRANSCRIPTASE"/>
    <property type="match status" value="1"/>
</dbReference>
<protein>
    <submittedName>
        <fullName evidence="3">Uncharacterized protein</fullName>
    </submittedName>
</protein>
<feature type="region of interest" description="Disordered" evidence="1">
    <location>
        <begin position="433"/>
        <end position="478"/>
    </location>
</feature>
<feature type="region of interest" description="Disordered" evidence="1">
    <location>
        <begin position="383"/>
        <end position="413"/>
    </location>
</feature>
<dbReference type="AlphaFoldDB" id="A0A8S3ZY03"/>
<accession>A0A8S3ZY03</accession>
<dbReference type="OrthoDB" id="10022583at2759"/>
<evidence type="ECO:0000313" key="3">
    <source>
        <dbReference type="EMBL" id="CAG5134553.1"/>
    </source>
</evidence>
<comment type="caution">
    <text evidence="3">The sequence shown here is derived from an EMBL/GenBank/DDBJ whole genome shotgun (WGS) entry which is preliminary data.</text>
</comment>
<feature type="transmembrane region" description="Helical" evidence="2">
    <location>
        <begin position="247"/>
        <end position="268"/>
    </location>
</feature>
<feature type="compositionally biased region" description="Basic and acidic residues" evidence="1">
    <location>
        <begin position="456"/>
        <end position="475"/>
    </location>
</feature>
<sequence length="568" mass="64336">MSHTPRKLLADSEPPSRIGLWASTSANVSRLPSPAQVSWTDNLYTRSPQDFGRVFQSELFRNAPNDDDLQRSQVEMPPQLPNWIWSILVTTLHIGPETSQKKKSIATLLHVLTLASAFMFGASGLFFNVYDTLSEFTKTTVLICIAKTILGLYWIGLGIYANTLATRLFSNKRMVDCIRLHSKTIFKVNTAIIVMLLSVTVMVINLYSSHHLLETHMPSNGTLVSDANCVSVGVNVFLCKVYFGSKIVYSCFCLLWNLLVVGIFLSVCRTHTISIRKFMKELLYDSKIYLEFYKIEALEKQIEYLQSLSEEQQKTQQPAGDFTSSSDTNIWDDDIVEANHETDTAGDLPPNAQLLHSLRFLWFSTRDQLENDIASSLNLQDITQKARSRDEAPFSSWAEEDEYADTENSKETTPVVNIFDGTIQMQPVTVEHDTLNSSDKPNVQSASPKKSSPDTNEDKKKKLPKSPREDRKKSVLSEMNPPIMTNEDLLFAYFQLLRRFSATSRLVQRWIANWVTFVMLWCALLIVYWTSHTAQLSGISQFLIPLVTLGILTSGYAEVNFEGERLTK</sequence>
<feature type="compositionally biased region" description="Polar residues" evidence="1">
    <location>
        <begin position="435"/>
        <end position="454"/>
    </location>
</feature>
<dbReference type="EMBL" id="CAJHNH020007334">
    <property type="protein sequence ID" value="CAG5134553.1"/>
    <property type="molecule type" value="Genomic_DNA"/>
</dbReference>
<keyword evidence="2" id="KW-1133">Transmembrane helix</keyword>
<keyword evidence="2" id="KW-0472">Membrane</keyword>
<dbReference type="Proteomes" id="UP000678393">
    <property type="component" value="Unassembled WGS sequence"/>
</dbReference>
<feature type="non-terminal residue" evidence="3">
    <location>
        <position position="568"/>
    </location>
</feature>
<gene>
    <name evidence="3" type="ORF">CUNI_LOCUS20111</name>
</gene>
<keyword evidence="4" id="KW-1185">Reference proteome</keyword>
<name>A0A8S3ZY03_9EUPU</name>
<proteinExistence type="predicted"/>
<feature type="transmembrane region" description="Helical" evidence="2">
    <location>
        <begin position="186"/>
        <end position="207"/>
    </location>
</feature>
<organism evidence="3 4">
    <name type="scientific">Candidula unifasciata</name>
    <dbReference type="NCBI Taxonomy" id="100452"/>
    <lineage>
        <taxon>Eukaryota</taxon>
        <taxon>Metazoa</taxon>
        <taxon>Spiralia</taxon>
        <taxon>Lophotrochozoa</taxon>
        <taxon>Mollusca</taxon>
        <taxon>Gastropoda</taxon>
        <taxon>Heterobranchia</taxon>
        <taxon>Euthyneura</taxon>
        <taxon>Panpulmonata</taxon>
        <taxon>Eupulmonata</taxon>
        <taxon>Stylommatophora</taxon>
        <taxon>Helicina</taxon>
        <taxon>Helicoidea</taxon>
        <taxon>Geomitridae</taxon>
        <taxon>Candidula</taxon>
    </lineage>
</organism>
<evidence type="ECO:0000256" key="1">
    <source>
        <dbReference type="SAM" id="MobiDB-lite"/>
    </source>
</evidence>
<feature type="transmembrane region" description="Helical" evidence="2">
    <location>
        <begin position="510"/>
        <end position="530"/>
    </location>
</feature>
<feature type="transmembrane region" description="Helical" evidence="2">
    <location>
        <begin position="542"/>
        <end position="561"/>
    </location>
</feature>